<evidence type="ECO:0000313" key="2">
    <source>
        <dbReference type="Proteomes" id="UP000314983"/>
    </source>
</evidence>
<protein>
    <submittedName>
        <fullName evidence="1">Uncharacterized protein</fullName>
    </submittedName>
</protein>
<dbReference type="OMA" id="SPRWGTI"/>
<accession>A0A4W4GIT8</accession>
<proteinExistence type="predicted"/>
<sequence length="109" mass="12033">IKGHRSAAINILSVLGSIQLNWTEGAILRTMPMGSPRWALHPLCLATDLESEGILHTALHPRCLATDLKSEGIIKEWSVSSVLTVISKLCEKHHGEFLNYSGEKISWMS</sequence>
<dbReference type="AlphaFoldDB" id="A0A4W4GIT8"/>
<reference evidence="1" key="3">
    <citation type="submission" date="2020-05" db="EMBL/GenBank/DDBJ databases">
        <title>Electrophorus electricus (electric eel) genome, fEleEle1, primary haplotype.</title>
        <authorList>
            <person name="Myers G."/>
            <person name="Meyer A."/>
            <person name="Fedrigo O."/>
            <person name="Formenti G."/>
            <person name="Rhie A."/>
            <person name="Tracey A."/>
            <person name="Sims Y."/>
            <person name="Jarvis E.D."/>
        </authorList>
    </citation>
    <scope>NUCLEOTIDE SEQUENCE [LARGE SCALE GENOMIC DNA]</scope>
</reference>
<name>A0A4W4GIT8_ELEEL</name>
<reference evidence="2" key="2">
    <citation type="journal article" date="2017" name="Sci. Adv.">
        <title>A tail of two voltages: Proteomic comparison of the three electric organs of the electric eel.</title>
        <authorList>
            <person name="Traeger L.L."/>
            <person name="Sabat G."/>
            <person name="Barrett-Wilt G.A."/>
            <person name="Wells G.B."/>
            <person name="Sussman M.R."/>
        </authorList>
    </citation>
    <scope>NUCLEOTIDE SEQUENCE [LARGE SCALE GENOMIC DNA]</scope>
</reference>
<dbReference type="InterPro" id="IPR036291">
    <property type="entry name" value="NAD(P)-bd_dom_sf"/>
</dbReference>
<dbReference type="Proteomes" id="UP000314983">
    <property type="component" value="Chromosome 12"/>
</dbReference>
<keyword evidence="2" id="KW-1185">Reference proteome</keyword>
<reference evidence="1" key="5">
    <citation type="submission" date="2025-09" db="UniProtKB">
        <authorList>
            <consortium name="Ensembl"/>
        </authorList>
    </citation>
    <scope>IDENTIFICATION</scope>
</reference>
<dbReference type="SUPFAM" id="SSF51735">
    <property type="entry name" value="NAD(P)-binding Rossmann-fold domains"/>
    <property type="match status" value="1"/>
</dbReference>
<dbReference type="STRING" id="8005.ENSEEEP00000037443"/>
<organism evidence="1 2">
    <name type="scientific">Electrophorus electricus</name>
    <name type="common">Electric eel</name>
    <name type="synonym">Gymnotus electricus</name>
    <dbReference type="NCBI Taxonomy" id="8005"/>
    <lineage>
        <taxon>Eukaryota</taxon>
        <taxon>Metazoa</taxon>
        <taxon>Chordata</taxon>
        <taxon>Craniata</taxon>
        <taxon>Vertebrata</taxon>
        <taxon>Euteleostomi</taxon>
        <taxon>Actinopterygii</taxon>
        <taxon>Neopterygii</taxon>
        <taxon>Teleostei</taxon>
        <taxon>Ostariophysi</taxon>
        <taxon>Gymnotiformes</taxon>
        <taxon>Gymnotoidei</taxon>
        <taxon>Gymnotidae</taxon>
        <taxon>Electrophorus</taxon>
    </lineage>
</organism>
<dbReference type="Ensembl" id="ENSEEET00000037879.2">
    <property type="protein sequence ID" value="ENSEEEP00000037443.2"/>
    <property type="gene ID" value="ENSEEEG00000017807.2"/>
</dbReference>
<reference evidence="2" key="1">
    <citation type="journal article" date="2014" name="Science">
        <title>Nonhuman genetics. Genomic basis for the convergent evolution of electric organs.</title>
        <authorList>
            <person name="Gallant J.R."/>
            <person name="Traeger L.L."/>
            <person name="Volkening J.D."/>
            <person name="Moffett H."/>
            <person name="Chen P.H."/>
            <person name="Novina C.D."/>
            <person name="Phillips G.N.Jr."/>
            <person name="Anand R."/>
            <person name="Wells G.B."/>
            <person name="Pinch M."/>
            <person name="Guth R."/>
            <person name="Unguez G.A."/>
            <person name="Albert J.S."/>
            <person name="Zakon H.H."/>
            <person name="Samanta M.P."/>
            <person name="Sussman M.R."/>
        </authorList>
    </citation>
    <scope>NUCLEOTIDE SEQUENCE [LARGE SCALE GENOMIC DNA]</scope>
</reference>
<reference evidence="1" key="4">
    <citation type="submission" date="2025-08" db="UniProtKB">
        <authorList>
            <consortium name="Ensembl"/>
        </authorList>
    </citation>
    <scope>IDENTIFICATION</scope>
</reference>
<dbReference type="Gene3D" id="3.40.50.720">
    <property type="entry name" value="NAD(P)-binding Rossmann-like Domain"/>
    <property type="match status" value="1"/>
</dbReference>
<evidence type="ECO:0000313" key="1">
    <source>
        <dbReference type="Ensembl" id="ENSEEEP00000037443.2"/>
    </source>
</evidence>